<keyword evidence="4" id="KW-0802">TPR repeat</keyword>
<dbReference type="Pfam" id="PF01399">
    <property type="entry name" value="PCI"/>
    <property type="match status" value="1"/>
</dbReference>
<name>A0A1E4RWF8_CYBJN</name>
<sequence>MSDSTSSTTQRIPDFELADAAFILTKPELSERHPQAREYLVEQIKSKKLAPFYQYLRETCAGALEWDESLYAELSKENEAEISKLKDAIKEVEEKDEGQLETAEGYKKLGEYYATIGDKTNALLTLRKAFELTPSTGVKIDISLTITRVGFFFNDKQFVAKQLDQTNSLIEKGGDWERRNRYKLYKGLYSLSIRDFETASALLIDSLATFTSTEITTYEQLGQYATIAGVLILNRVDLKSKVIDSPELLSLLPVTPSLEPITSLTISLYTSDYSSYFQYLLQTNDQILLTSRYLSEHANYYIREMRRKAYAQLLESYKALSLKSMADAFGVSVEFLDNDLCKFIPNKKLNCVIDRVNGIIETNRPDNKNAQYQLLIKQGDALLTKLQKYGAAVRLSGTSERAN</sequence>
<dbReference type="Proteomes" id="UP000094389">
    <property type="component" value="Unassembled WGS sequence"/>
</dbReference>
<dbReference type="Pfam" id="PF10602">
    <property type="entry name" value="RPN7"/>
    <property type="match status" value="1"/>
</dbReference>
<keyword evidence="1" id="KW-0647">Proteasome</keyword>
<dbReference type="Gene3D" id="1.25.40.570">
    <property type="match status" value="1"/>
</dbReference>
<dbReference type="OMA" id="RLHCKVD"/>
<evidence type="ECO:0000259" key="5">
    <source>
        <dbReference type="PROSITE" id="PS50250"/>
    </source>
</evidence>
<dbReference type="PANTHER" id="PTHR14145:SF1">
    <property type="entry name" value="26S PROTEASOME NON-ATPASE REGULATORY SUBUNIT 6"/>
    <property type="match status" value="1"/>
</dbReference>
<dbReference type="SMART" id="SM00088">
    <property type="entry name" value="PINT"/>
    <property type="match status" value="1"/>
</dbReference>
<dbReference type="InterPro" id="IPR036390">
    <property type="entry name" value="WH_DNA-bd_sf"/>
</dbReference>
<protein>
    <submittedName>
        <fullName evidence="6">PCI-domain-containing protein</fullName>
    </submittedName>
</protein>
<dbReference type="EMBL" id="KV453939">
    <property type="protein sequence ID" value="ODV71617.1"/>
    <property type="molecule type" value="Genomic_DNA"/>
</dbReference>
<evidence type="ECO:0000313" key="6">
    <source>
        <dbReference type="EMBL" id="ODV71617.1"/>
    </source>
</evidence>
<dbReference type="GeneID" id="30992037"/>
<feature type="repeat" description="TPR" evidence="4">
    <location>
        <begin position="103"/>
        <end position="136"/>
    </location>
</feature>
<dbReference type="GO" id="GO:0043161">
    <property type="term" value="P:proteasome-mediated ubiquitin-dependent protein catabolic process"/>
    <property type="evidence" value="ECO:0007669"/>
    <property type="project" value="TreeGrafter"/>
</dbReference>
<proteinExistence type="predicted"/>
<organism evidence="6 7">
    <name type="scientific">Cyberlindnera jadinii (strain ATCC 18201 / CBS 1600 / BCRC 20928 / JCM 3617 / NBRC 0987 / NRRL Y-1542)</name>
    <name type="common">Torula yeast</name>
    <name type="synonym">Candida utilis</name>
    <dbReference type="NCBI Taxonomy" id="983966"/>
    <lineage>
        <taxon>Eukaryota</taxon>
        <taxon>Fungi</taxon>
        <taxon>Dikarya</taxon>
        <taxon>Ascomycota</taxon>
        <taxon>Saccharomycotina</taxon>
        <taxon>Saccharomycetes</taxon>
        <taxon>Phaffomycetales</taxon>
        <taxon>Phaffomycetaceae</taxon>
        <taxon>Cyberlindnera</taxon>
    </lineage>
</organism>
<dbReference type="PANTHER" id="PTHR14145">
    <property type="entry name" value="26S PROTESOME SUBUNIT 6"/>
    <property type="match status" value="1"/>
</dbReference>
<comment type="subunit">
    <text evidence="3">The 26S proteasome is composed of a core protease, known as the 20S proteasome, capped at one or both ends by the 19S regulatory complex (RC). The RC is composed of at least 18 different subunits in two subcomplexes, the base and the lid, which form the portions proximal and distal to the 20S proteolytic core, respectively. Component of the lid subcomplex of the 19S RC.</text>
</comment>
<evidence type="ECO:0000256" key="1">
    <source>
        <dbReference type="ARBA" id="ARBA00022942"/>
    </source>
</evidence>
<dbReference type="GO" id="GO:0008541">
    <property type="term" value="C:proteasome regulatory particle, lid subcomplex"/>
    <property type="evidence" value="ECO:0007669"/>
    <property type="project" value="UniProtKB-ARBA"/>
</dbReference>
<dbReference type="AlphaFoldDB" id="A0A1E4RWF8"/>
<dbReference type="InterPro" id="IPR045135">
    <property type="entry name" value="Rpn7_N"/>
</dbReference>
<evidence type="ECO:0000313" key="7">
    <source>
        <dbReference type="Proteomes" id="UP000094389"/>
    </source>
</evidence>
<dbReference type="OrthoDB" id="1452at2759"/>
<reference evidence="6 7" key="1">
    <citation type="journal article" date="2016" name="Proc. Natl. Acad. Sci. U.S.A.">
        <title>Comparative genomics of biotechnologically important yeasts.</title>
        <authorList>
            <person name="Riley R."/>
            <person name="Haridas S."/>
            <person name="Wolfe K.H."/>
            <person name="Lopes M.R."/>
            <person name="Hittinger C.T."/>
            <person name="Goeker M."/>
            <person name="Salamov A.A."/>
            <person name="Wisecaver J.H."/>
            <person name="Long T.M."/>
            <person name="Calvey C.H."/>
            <person name="Aerts A.L."/>
            <person name="Barry K.W."/>
            <person name="Choi C."/>
            <person name="Clum A."/>
            <person name="Coughlan A.Y."/>
            <person name="Deshpande S."/>
            <person name="Douglass A.P."/>
            <person name="Hanson S.J."/>
            <person name="Klenk H.-P."/>
            <person name="LaButti K.M."/>
            <person name="Lapidus A."/>
            <person name="Lindquist E.A."/>
            <person name="Lipzen A.M."/>
            <person name="Meier-Kolthoff J.P."/>
            <person name="Ohm R.A."/>
            <person name="Otillar R.P."/>
            <person name="Pangilinan J.L."/>
            <person name="Peng Y."/>
            <person name="Rokas A."/>
            <person name="Rosa C.A."/>
            <person name="Scheuner C."/>
            <person name="Sibirny A.A."/>
            <person name="Slot J.C."/>
            <person name="Stielow J.B."/>
            <person name="Sun H."/>
            <person name="Kurtzman C.P."/>
            <person name="Blackwell M."/>
            <person name="Grigoriev I.V."/>
            <person name="Jeffries T.W."/>
        </authorList>
    </citation>
    <scope>NUCLEOTIDE SEQUENCE [LARGE SCALE GENOMIC DNA]</scope>
    <source>
        <strain evidence="7">ATCC 18201 / CBS 1600 / BCRC 20928 / JCM 3617 / NBRC 0987 / NRRL Y-1542</strain>
    </source>
</reference>
<dbReference type="PROSITE" id="PS50005">
    <property type="entry name" value="TPR"/>
    <property type="match status" value="1"/>
</dbReference>
<gene>
    <name evidence="6" type="ORF">CYBJADRAFT_29654</name>
</gene>
<evidence type="ECO:0000256" key="2">
    <source>
        <dbReference type="ARBA" id="ARBA00093435"/>
    </source>
</evidence>
<dbReference type="InterPro" id="IPR019585">
    <property type="entry name" value="Rpn7/CSN1"/>
</dbReference>
<comment type="function">
    <text evidence="2">Component of the 19S cap proteasome complex which acts as a regulatory subunit of the 26S proteasome, involved in the ATP-dependent degradation of ubiquitinated proteins.</text>
</comment>
<accession>A0A1E4RWF8</accession>
<dbReference type="Pfam" id="PF21154">
    <property type="entry name" value="RPN7_PSMD6_C"/>
    <property type="match status" value="1"/>
</dbReference>
<dbReference type="FunFam" id="1.25.40.570:FF:000005">
    <property type="entry name" value="26S proteasome regulatory subunit N7"/>
    <property type="match status" value="1"/>
</dbReference>
<evidence type="ECO:0000256" key="4">
    <source>
        <dbReference type="PROSITE-ProRule" id="PRU00339"/>
    </source>
</evidence>
<dbReference type="InterPro" id="IPR000717">
    <property type="entry name" value="PCI_dom"/>
</dbReference>
<evidence type="ECO:0000256" key="3">
    <source>
        <dbReference type="ARBA" id="ARBA00093502"/>
    </source>
</evidence>
<feature type="domain" description="PCI" evidence="5">
    <location>
        <begin position="195"/>
        <end position="367"/>
    </location>
</feature>
<dbReference type="PROSITE" id="PS50250">
    <property type="entry name" value="PCI"/>
    <property type="match status" value="1"/>
</dbReference>
<dbReference type="STRING" id="983966.A0A1E4RWF8"/>
<dbReference type="InterPro" id="IPR019734">
    <property type="entry name" value="TPR_rpt"/>
</dbReference>
<keyword evidence="7" id="KW-1185">Reference proteome</keyword>
<dbReference type="SUPFAM" id="SSF46785">
    <property type="entry name" value="Winged helix' DNA-binding domain"/>
    <property type="match status" value="1"/>
</dbReference>
<dbReference type="InterPro" id="IPR049549">
    <property type="entry name" value="RPN7_PSMD6_C"/>
</dbReference>
<dbReference type="RefSeq" id="XP_020068656.1">
    <property type="nucleotide sequence ID" value="XM_020217641.1"/>
</dbReference>